<reference evidence="1" key="1">
    <citation type="journal article" date="2023" name="bioRxiv">
        <title>Scaffold-level genome assemblies of two parasitoid biocontrol wasps reveal the parthenogenesis mechanism and an associated novel virus.</title>
        <authorList>
            <person name="Inwood S."/>
            <person name="Skelly J."/>
            <person name="Guhlin J."/>
            <person name="Harrop T."/>
            <person name="Goldson S."/>
            <person name="Dearden P."/>
        </authorList>
    </citation>
    <scope>NUCLEOTIDE SEQUENCE</scope>
    <source>
        <strain evidence="1">Irish</strain>
        <tissue evidence="1">Whole body</tissue>
    </source>
</reference>
<comment type="caution">
    <text evidence="1">The sequence shown here is derived from an EMBL/GenBank/DDBJ whole genome shotgun (WGS) entry which is preliminary data.</text>
</comment>
<evidence type="ECO:0000313" key="2">
    <source>
        <dbReference type="Proteomes" id="UP001168990"/>
    </source>
</evidence>
<proteinExistence type="predicted"/>
<organism evidence="1 2">
    <name type="scientific">Microctonus aethiopoides</name>
    <dbReference type="NCBI Taxonomy" id="144406"/>
    <lineage>
        <taxon>Eukaryota</taxon>
        <taxon>Metazoa</taxon>
        <taxon>Ecdysozoa</taxon>
        <taxon>Arthropoda</taxon>
        <taxon>Hexapoda</taxon>
        <taxon>Insecta</taxon>
        <taxon>Pterygota</taxon>
        <taxon>Neoptera</taxon>
        <taxon>Endopterygota</taxon>
        <taxon>Hymenoptera</taxon>
        <taxon>Apocrita</taxon>
        <taxon>Ichneumonoidea</taxon>
        <taxon>Braconidae</taxon>
        <taxon>Euphorinae</taxon>
        <taxon>Microctonus</taxon>
    </lineage>
</organism>
<accession>A0AA39F9M3</accession>
<reference evidence="1" key="2">
    <citation type="submission" date="2023-03" db="EMBL/GenBank/DDBJ databases">
        <authorList>
            <person name="Inwood S.N."/>
            <person name="Skelly J.G."/>
            <person name="Guhlin J."/>
            <person name="Harrop T.W.R."/>
            <person name="Goldson S.G."/>
            <person name="Dearden P.K."/>
        </authorList>
    </citation>
    <scope>NUCLEOTIDE SEQUENCE</scope>
    <source>
        <strain evidence="1">Irish</strain>
        <tissue evidence="1">Whole body</tissue>
    </source>
</reference>
<keyword evidence="2" id="KW-1185">Reference proteome</keyword>
<dbReference type="AlphaFoldDB" id="A0AA39F9M3"/>
<dbReference type="EMBL" id="JAQQBS010001422">
    <property type="protein sequence ID" value="KAK0165509.1"/>
    <property type="molecule type" value="Genomic_DNA"/>
</dbReference>
<sequence>MKNDDDYSHNRARRVCELSSLGTMAQSTDCFRFLLFRRGTMTCAQRISSVLDPYQLRLQQVLYHLRSHQFTNTKYDSYEFSIKFTNTVIHKITSVIIHKSRSPVNQVIQNLCVNCSPNANSSLS</sequence>
<evidence type="ECO:0000313" key="1">
    <source>
        <dbReference type="EMBL" id="KAK0165509.1"/>
    </source>
</evidence>
<name>A0AA39F9M3_9HYME</name>
<gene>
    <name evidence="1" type="ORF">PV328_004016</name>
</gene>
<dbReference type="Proteomes" id="UP001168990">
    <property type="component" value="Unassembled WGS sequence"/>
</dbReference>
<protein>
    <submittedName>
        <fullName evidence="1">Uncharacterized protein</fullName>
    </submittedName>
</protein>